<accession>A0A3N4HJL9</accession>
<dbReference type="AlphaFoldDB" id="A0A3N4HJL9"/>
<evidence type="ECO:0000313" key="2">
    <source>
        <dbReference type="Proteomes" id="UP000275078"/>
    </source>
</evidence>
<dbReference type="EMBL" id="ML119801">
    <property type="protein sequence ID" value="RPA74092.1"/>
    <property type="molecule type" value="Genomic_DNA"/>
</dbReference>
<gene>
    <name evidence="1" type="ORF">BJ508DRAFT_333455</name>
</gene>
<protein>
    <submittedName>
        <fullName evidence="1">Uncharacterized protein</fullName>
    </submittedName>
</protein>
<dbReference type="Proteomes" id="UP000275078">
    <property type="component" value="Unassembled WGS sequence"/>
</dbReference>
<proteinExistence type="predicted"/>
<sequence>MENQHKPLPVSLDEYKRVLFTQLLEANEACERARKATEDLVVELGGYGGTYYSDPRYAAQSREYINKVAFAKEIQATYIDITSGKYKDDTIDEITQRMRQLYLELTPDDLVAELRSLSLGPDSGRASPMHGVEVSK</sequence>
<reference evidence="1 2" key="1">
    <citation type="journal article" date="2018" name="Nat. Ecol. Evol.">
        <title>Pezizomycetes genomes reveal the molecular basis of ectomycorrhizal truffle lifestyle.</title>
        <authorList>
            <person name="Murat C."/>
            <person name="Payen T."/>
            <person name="Noel B."/>
            <person name="Kuo A."/>
            <person name="Morin E."/>
            <person name="Chen J."/>
            <person name="Kohler A."/>
            <person name="Krizsan K."/>
            <person name="Balestrini R."/>
            <person name="Da Silva C."/>
            <person name="Montanini B."/>
            <person name="Hainaut M."/>
            <person name="Levati E."/>
            <person name="Barry K.W."/>
            <person name="Belfiori B."/>
            <person name="Cichocki N."/>
            <person name="Clum A."/>
            <person name="Dockter R.B."/>
            <person name="Fauchery L."/>
            <person name="Guy J."/>
            <person name="Iotti M."/>
            <person name="Le Tacon F."/>
            <person name="Lindquist E.A."/>
            <person name="Lipzen A."/>
            <person name="Malagnac F."/>
            <person name="Mello A."/>
            <person name="Molinier V."/>
            <person name="Miyauchi S."/>
            <person name="Poulain J."/>
            <person name="Riccioni C."/>
            <person name="Rubini A."/>
            <person name="Sitrit Y."/>
            <person name="Splivallo R."/>
            <person name="Traeger S."/>
            <person name="Wang M."/>
            <person name="Zifcakova L."/>
            <person name="Wipf D."/>
            <person name="Zambonelli A."/>
            <person name="Paolocci F."/>
            <person name="Nowrousian M."/>
            <person name="Ottonello S."/>
            <person name="Baldrian P."/>
            <person name="Spatafora J.W."/>
            <person name="Henrissat B."/>
            <person name="Nagy L.G."/>
            <person name="Aury J.M."/>
            <person name="Wincker P."/>
            <person name="Grigoriev I.V."/>
            <person name="Bonfante P."/>
            <person name="Martin F.M."/>
        </authorList>
    </citation>
    <scope>NUCLEOTIDE SEQUENCE [LARGE SCALE GENOMIC DNA]</scope>
    <source>
        <strain evidence="1 2">RN42</strain>
    </source>
</reference>
<name>A0A3N4HJL9_ASCIM</name>
<keyword evidence="2" id="KW-1185">Reference proteome</keyword>
<organism evidence="1 2">
    <name type="scientific">Ascobolus immersus RN42</name>
    <dbReference type="NCBI Taxonomy" id="1160509"/>
    <lineage>
        <taxon>Eukaryota</taxon>
        <taxon>Fungi</taxon>
        <taxon>Dikarya</taxon>
        <taxon>Ascomycota</taxon>
        <taxon>Pezizomycotina</taxon>
        <taxon>Pezizomycetes</taxon>
        <taxon>Pezizales</taxon>
        <taxon>Ascobolaceae</taxon>
        <taxon>Ascobolus</taxon>
    </lineage>
</organism>
<evidence type="ECO:0000313" key="1">
    <source>
        <dbReference type="EMBL" id="RPA74092.1"/>
    </source>
</evidence>